<accession>A0AC61Y6E6</accession>
<name>A0AC61Y6E6_9FLAO</name>
<gene>
    <name evidence="1" type="ORF">FVB9532_01337</name>
</gene>
<dbReference type="EMBL" id="CABVMM010000004">
    <property type="protein sequence ID" value="VVV00072.1"/>
    <property type="molecule type" value="Genomic_DNA"/>
</dbReference>
<organism evidence="1 2">
    <name type="scientific">Mesonia oceanica</name>
    <dbReference type="NCBI Taxonomy" id="2687242"/>
    <lineage>
        <taxon>Bacteria</taxon>
        <taxon>Pseudomonadati</taxon>
        <taxon>Bacteroidota</taxon>
        <taxon>Flavobacteriia</taxon>
        <taxon>Flavobacteriales</taxon>
        <taxon>Flavobacteriaceae</taxon>
        <taxon>Mesonia</taxon>
    </lineage>
</organism>
<proteinExistence type="predicted"/>
<protein>
    <submittedName>
        <fullName evidence="1">Uncharacterized protein</fullName>
    </submittedName>
</protein>
<sequence length="433" mass="47493">MMKKLLLFTSLLFFIAVNTNAQDKVWDFGNDTTNWPEDPSGESENVVRDNLGLYPGDEITNLGVIESSPKTWEDGYVGENRFKLNGGGSIDPTNDEFMPEQRFVYFAVDGDVTIDIWFRTGGSGTRTLYITDGSAIVGELSADNTDPIKLSASYTGGPTNLYIFGSNSCNLYKIEVTGNIGTTTTLDSTNDPDVVWDFGNDTTNWPEDPDGESENIVRDNLGLYPGDEISNFAVIESSPKTWEDGYVGENRFKLNGGGSIDPTNDEFMPEQRFVYFAVNGDATIDIWFRTGGSGTRTLYITDGSAIVGELSADNTDPIKLSASYTGGPTNLYIFGSNSCNLYKIEVTGDVGTTSTLGIEKYNNAISTNIKAAGDRIYITDVQDKTEVNIYDLTGRSIKSFTTQQEIDFNFRSGLWIATLKNSKGQKSTKLLVK</sequence>
<evidence type="ECO:0000313" key="2">
    <source>
        <dbReference type="Proteomes" id="UP000356253"/>
    </source>
</evidence>
<comment type="caution">
    <text evidence="1">The sequence shown here is derived from an EMBL/GenBank/DDBJ whole genome shotgun (WGS) entry which is preliminary data.</text>
</comment>
<reference evidence="1" key="1">
    <citation type="submission" date="2019-09" db="EMBL/GenBank/DDBJ databases">
        <authorList>
            <person name="Rodrigo-Torres L."/>
            <person name="Arahal R. D."/>
            <person name="Lucena T."/>
        </authorList>
    </citation>
    <scope>NUCLEOTIDE SEQUENCE</scope>
    <source>
        <strain evidence="1">ISS653</strain>
    </source>
</reference>
<evidence type="ECO:0000313" key="1">
    <source>
        <dbReference type="EMBL" id="VVV00072.1"/>
    </source>
</evidence>
<dbReference type="Proteomes" id="UP000356253">
    <property type="component" value="Unassembled WGS sequence"/>
</dbReference>
<keyword evidence="2" id="KW-1185">Reference proteome</keyword>